<sequence length="113" mass="12428">MKYRKLRGRAACHGTTRAKSSGSPSTSRGCGSSPANQVRRMCRSHLAVRQTIGRLKPFVPRNLSPVLFTDLEARPRGRPRNTPISKEVDNRRKRPGLHTLEPAPATPRCGSSA</sequence>
<feature type="compositionally biased region" description="Basic residues" evidence="1">
    <location>
        <begin position="1"/>
        <end position="10"/>
    </location>
</feature>
<feature type="region of interest" description="Disordered" evidence="1">
    <location>
        <begin position="1"/>
        <end position="38"/>
    </location>
</feature>
<comment type="caution">
    <text evidence="2">The sequence shown here is derived from an EMBL/GenBank/DDBJ whole genome shotgun (WGS) entry which is preliminary data.</text>
</comment>
<gene>
    <name evidence="2" type="ORF">TPAB3V08_LOCUS6449</name>
</gene>
<feature type="region of interest" description="Disordered" evidence="1">
    <location>
        <begin position="73"/>
        <end position="113"/>
    </location>
</feature>
<keyword evidence="3" id="KW-1185">Reference proteome</keyword>
<feature type="compositionally biased region" description="Polar residues" evidence="1">
    <location>
        <begin position="17"/>
        <end position="36"/>
    </location>
</feature>
<accession>A0ABN7P226</accession>
<dbReference type="EMBL" id="CAJPIN010009687">
    <property type="protein sequence ID" value="CAG2059486.1"/>
    <property type="molecule type" value="Genomic_DNA"/>
</dbReference>
<proteinExistence type="predicted"/>
<reference evidence="2" key="1">
    <citation type="submission" date="2021-03" db="EMBL/GenBank/DDBJ databases">
        <authorList>
            <person name="Tran Van P."/>
        </authorList>
    </citation>
    <scope>NUCLEOTIDE SEQUENCE</scope>
</reference>
<organism evidence="2 3">
    <name type="scientific">Timema podura</name>
    <name type="common">Walking stick</name>
    <dbReference type="NCBI Taxonomy" id="61482"/>
    <lineage>
        <taxon>Eukaryota</taxon>
        <taxon>Metazoa</taxon>
        <taxon>Ecdysozoa</taxon>
        <taxon>Arthropoda</taxon>
        <taxon>Hexapoda</taxon>
        <taxon>Insecta</taxon>
        <taxon>Pterygota</taxon>
        <taxon>Neoptera</taxon>
        <taxon>Polyneoptera</taxon>
        <taxon>Phasmatodea</taxon>
        <taxon>Timematodea</taxon>
        <taxon>Timematoidea</taxon>
        <taxon>Timematidae</taxon>
        <taxon>Timema</taxon>
    </lineage>
</organism>
<evidence type="ECO:0000256" key="1">
    <source>
        <dbReference type="SAM" id="MobiDB-lite"/>
    </source>
</evidence>
<protein>
    <submittedName>
        <fullName evidence="2">Uncharacterized protein</fullName>
    </submittedName>
</protein>
<dbReference type="Proteomes" id="UP001153148">
    <property type="component" value="Unassembled WGS sequence"/>
</dbReference>
<name>A0ABN7P226_TIMPD</name>
<evidence type="ECO:0000313" key="3">
    <source>
        <dbReference type="Proteomes" id="UP001153148"/>
    </source>
</evidence>
<evidence type="ECO:0000313" key="2">
    <source>
        <dbReference type="EMBL" id="CAG2059486.1"/>
    </source>
</evidence>